<dbReference type="Gene3D" id="3.40.50.1820">
    <property type="entry name" value="alpha/beta hydrolase"/>
    <property type="match status" value="1"/>
</dbReference>
<sequence>MGLPSPTFSFTIPSIYDGTQLECRLYLPPHLGRQQAVTSWEKKGAIIAHPYGPLGGCYDDPVVNSIGGELLQDGYIVGTFNFRGAGSSGGRTSWTAKPELGDYVSFYGFLAYYLHGLETQSSGEENGKISSVAVNILLGGYSYGSMIASLLPTIEEVLNLFANGLPASWTLQVRAKALELSTTWNNKFATTRQPQISSSPDPNPSSTTTVAGNAQKARIDNTQRGMANDIPIPNISYLLVSPILPPVSMFVTMFSRMPFISGQSSGISIEGTHLPSPKPEEQLCAYPTLAIFGDKDMFTPTSKMRKWVEDLSGASQSKFQSREINGAGHFWIEHNAESQMRYALRQWLRQTLSGKI</sequence>
<dbReference type="Proteomes" id="UP000243515">
    <property type="component" value="Unassembled WGS sequence"/>
</dbReference>
<dbReference type="InterPro" id="IPR029058">
    <property type="entry name" value="AB_hydrolase_fold"/>
</dbReference>
<dbReference type="PANTHER" id="PTHR42103:SF2">
    <property type="entry name" value="AB HYDROLASE-1 DOMAIN-CONTAINING PROTEIN"/>
    <property type="match status" value="1"/>
</dbReference>
<dbReference type="SUPFAM" id="SSF53474">
    <property type="entry name" value="alpha/beta-Hydrolases"/>
    <property type="match status" value="1"/>
</dbReference>
<evidence type="ECO:0000256" key="1">
    <source>
        <dbReference type="SAM" id="MobiDB-lite"/>
    </source>
</evidence>
<feature type="compositionally biased region" description="Low complexity" evidence="1">
    <location>
        <begin position="197"/>
        <end position="209"/>
    </location>
</feature>
<gene>
    <name evidence="2" type="ORF">Egran_03186</name>
</gene>
<reference evidence="2 3" key="1">
    <citation type="journal article" date="2015" name="Environ. Microbiol.">
        <title>Metagenome sequence of Elaphomyces granulatus from sporocarp tissue reveals Ascomycota ectomycorrhizal fingerprints of genome expansion and a Proteobacteria-rich microbiome.</title>
        <authorList>
            <person name="Quandt C.A."/>
            <person name="Kohler A."/>
            <person name="Hesse C.N."/>
            <person name="Sharpton T.J."/>
            <person name="Martin F."/>
            <person name="Spatafora J.W."/>
        </authorList>
    </citation>
    <scope>NUCLEOTIDE SEQUENCE [LARGE SCALE GENOMIC DNA]</scope>
    <source>
        <strain evidence="2 3">OSC145934</strain>
    </source>
</reference>
<comment type="caution">
    <text evidence="2">The sequence shown here is derived from an EMBL/GenBank/DDBJ whole genome shotgun (WGS) entry which is preliminary data.</text>
</comment>
<evidence type="ECO:0000313" key="2">
    <source>
        <dbReference type="EMBL" id="OXV09050.1"/>
    </source>
</evidence>
<feature type="region of interest" description="Disordered" evidence="1">
    <location>
        <begin position="189"/>
        <end position="214"/>
    </location>
</feature>
<protein>
    <recommendedName>
        <fullName evidence="4">AB hydrolase-1 domain-containing protein</fullName>
    </recommendedName>
</protein>
<evidence type="ECO:0000313" key="3">
    <source>
        <dbReference type="Proteomes" id="UP000243515"/>
    </source>
</evidence>
<dbReference type="AlphaFoldDB" id="A0A232LY08"/>
<dbReference type="EMBL" id="NPHW01003738">
    <property type="protein sequence ID" value="OXV09050.1"/>
    <property type="molecule type" value="Genomic_DNA"/>
</dbReference>
<organism evidence="2 3">
    <name type="scientific">Elaphomyces granulatus</name>
    <dbReference type="NCBI Taxonomy" id="519963"/>
    <lineage>
        <taxon>Eukaryota</taxon>
        <taxon>Fungi</taxon>
        <taxon>Dikarya</taxon>
        <taxon>Ascomycota</taxon>
        <taxon>Pezizomycotina</taxon>
        <taxon>Eurotiomycetes</taxon>
        <taxon>Eurotiomycetidae</taxon>
        <taxon>Eurotiales</taxon>
        <taxon>Elaphomycetaceae</taxon>
        <taxon>Elaphomyces</taxon>
    </lineage>
</organism>
<name>A0A232LY08_9EURO</name>
<proteinExistence type="predicted"/>
<dbReference type="PANTHER" id="PTHR42103">
    <property type="entry name" value="ALPHA/BETA-HYDROLASES SUPERFAMILY PROTEIN"/>
    <property type="match status" value="1"/>
</dbReference>
<accession>A0A232LY08</accession>
<keyword evidence="3" id="KW-1185">Reference proteome</keyword>
<dbReference type="OrthoDB" id="10260961at2759"/>
<evidence type="ECO:0008006" key="4">
    <source>
        <dbReference type="Google" id="ProtNLM"/>
    </source>
</evidence>